<evidence type="ECO:0008006" key="2">
    <source>
        <dbReference type="Google" id="ProtNLM"/>
    </source>
</evidence>
<protein>
    <recommendedName>
        <fullName evidence="2">Glycosyl transferase family 28 C-terminal domain-containing protein</fullName>
    </recommendedName>
</protein>
<sequence>MLTILHHLRNEEIIIVMHKKNNLGSSKFREQMYKLKFFQNDSELFKIISSFKPDIIFNDILNTKTRYMKKIRKLTSMIVNFEDVGEGRIHADLVFNPIFNEKKALTKEFYGGKFACVRDEFRIWTNNILRKNVKKILVSFGGTDPTQITTKIFKVIENLSLKNIEFIIILGFGFEHKEEIKKSATQLIKNGFMIKLVEKSDFLAKYIRYADFAIVSNGRTVFEVASMQVPILSVAVNDREKSHTFVRDENVGKHIDYNSSLFTKELASGIEYLLEYKNRKKFKSKLKKLELLCGVDRVINIIDN</sequence>
<reference evidence="1" key="1">
    <citation type="submission" date="2018-05" db="EMBL/GenBank/DDBJ databases">
        <authorList>
            <person name="Lanie J.A."/>
            <person name="Ng W.-L."/>
            <person name="Kazmierczak K.M."/>
            <person name="Andrzejewski T.M."/>
            <person name="Davidsen T.M."/>
            <person name="Wayne K.J."/>
            <person name="Tettelin H."/>
            <person name="Glass J.I."/>
            <person name="Rusch D."/>
            <person name="Podicherti R."/>
            <person name="Tsui H.-C.T."/>
            <person name="Winkler M.E."/>
        </authorList>
    </citation>
    <scope>NUCLEOTIDE SEQUENCE</scope>
</reference>
<feature type="non-terminal residue" evidence="1">
    <location>
        <position position="1"/>
    </location>
</feature>
<name>A0A381WHR2_9ZZZZ</name>
<gene>
    <name evidence="1" type="ORF">METZ01_LOCUS104873</name>
</gene>
<dbReference type="Gene3D" id="3.40.50.11190">
    <property type="match status" value="1"/>
</dbReference>
<organism evidence="1">
    <name type="scientific">marine metagenome</name>
    <dbReference type="NCBI Taxonomy" id="408172"/>
    <lineage>
        <taxon>unclassified sequences</taxon>
        <taxon>metagenomes</taxon>
        <taxon>ecological metagenomes</taxon>
    </lineage>
</organism>
<dbReference type="Gene3D" id="3.40.50.2000">
    <property type="entry name" value="Glycogen Phosphorylase B"/>
    <property type="match status" value="1"/>
</dbReference>
<evidence type="ECO:0000313" key="1">
    <source>
        <dbReference type="EMBL" id="SVA52019.1"/>
    </source>
</evidence>
<accession>A0A381WHR2</accession>
<proteinExistence type="predicted"/>
<dbReference type="EMBL" id="UINC01011844">
    <property type="protein sequence ID" value="SVA52019.1"/>
    <property type="molecule type" value="Genomic_DNA"/>
</dbReference>
<dbReference type="AlphaFoldDB" id="A0A381WHR2"/>
<dbReference type="SUPFAM" id="SSF53756">
    <property type="entry name" value="UDP-Glycosyltransferase/glycogen phosphorylase"/>
    <property type="match status" value="1"/>
</dbReference>
<feature type="non-terminal residue" evidence="1">
    <location>
        <position position="304"/>
    </location>
</feature>